<proteinExistence type="predicted"/>
<comment type="caution">
    <text evidence="1">The sequence shown here is derived from an EMBL/GenBank/DDBJ whole genome shotgun (WGS) entry which is preliminary data.</text>
</comment>
<evidence type="ECO:0000313" key="1">
    <source>
        <dbReference type="EMBL" id="CAD8064520.1"/>
    </source>
</evidence>
<accession>A0A8S1L8R7</accession>
<organism evidence="1 2">
    <name type="scientific">Paramecium sonneborni</name>
    <dbReference type="NCBI Taxonomy" id="65129"/>
    <lineage>
        <taxon>Eukaryota</taxon>
        <taxon>Sar</taxon>
        <taxon>Alveolata</taxon>
        <taxon>Ciliophora</taxon>
        <taxon>Intramacronucleata</taxon>
        <taxon>Oligohymenophorea</taxon>
        <taxon>Peniculida</taxon>
        <taxon>Parameciidae</taxon>
        <taxon>Paramecium</taxon>
    </lineage>
</organism>
<dbReference type="AlphaFoldDB" id="A0A8S1L8R7"/>
<keyword evidence="2" id="KW-1185">Reference proteome</keyword>
<dbReference type="EMBL" id="CAJJDN010000019">
    <property type="protein sequence ID" value="CAD8064520.1"/>
    <property type="molecule type" value="Genomic_DNA"/>
</dbReference>
<name>A0A8S1L8R7_9CILI</name>
<gene>
    <name evidence="1" type="ORF">PSON_ATCC_30995.1.T0190157</name>
</gene>
<protein>
    <submittedName>
        <fullName evidence="1">Uncharacterized protein</fullName>
    </submittedName>
</protein>
<reference evidence="1" key="1">
    <citation type="submission" date="2021-01" db="EMBL/GenBank/DDBJ databases">
        <authorList>
            <consortium name="Genoscope - CEA"/>
            <person name="William W."/>
        </authorList>
    </citation>
    <scope>NUCLEOTIDE SEQUENCE</scope>
</reference>
<sequence>MMLIEKLLAFLPTEINPSLINQQVWIEQQISINQKEKENKERVKLNGNKRAFLFHVKFILNFLM</sequence>
<evidence type="ECO:0000313" key="2">
    <source>
        <dbReference type="Proteomes" id="UP000692954"/>
    </source>
</evidence>
<dbReference type="Proteomes" id="UP000692954">
    <property type="component" value="Unassembled WGS sequence"/>
</dbReference>